<dbReference type="Proteomes" id="UP000190897">
    <property type="component" value="Unassembled WGS sequence"/>
</dbReference>
<organism evidence="1 2">
    <name type="scientific">Dyadobacter psychrophilus</name>
    <dbReference type="NCBI Taxonomy" id="651661"/>
    <lineage>
        <taxon>Bacteria</taxon>
        <taxon>Pseudomonadati</taxon>
        <taxon>Bacteroidota</taxon>
        <taxon>Cytophagia</taxon>
        <taxon>Cytophagales</taxon>
        <taxon>Spirosomataceae</taxon>
        <taxon>Dyadobacter</taxon>
    </lineage>
</organism>
<dbReference type="STRING" id="651661.SAMN05660293_00885"/>
<gene>
    <name evidence="1" type="ORF">SAMN05660293_00885</name>
</gene>
<evidence type="ECO:0000313" key="2">
    <source>
        <dbReference type="Proteomes" id="UP000190897"/>
    </source>
</evidence>
<dbReference type="RefSeq" id="WP_082213413.1">
    <property type="nucleotide sequence ID" value="NZ_FUZA01000001.1"/>
</dbReference>
<accession>A0A1T5C482</accession>
<evidence type="ECO:0008006" key="3">
    <source>
        <dbReference type="Google" id="ProtNLM"/>
    </source>
</evidence>
<dbReference type="SUPFAM" id="SSF53795">
    <property type="entry name" value="PEP carboxykinase-like"/>
    <property type="match status" value="1"/>
</dbReference>
<protein>
    <recommendedName>
        <fullName evidence="3">Serine kinase</fullName>
    </recommendedName>
</protein>
<dbReference type="AlphaFoldDB" id="A0A1T5C482"/>
<keyword evidence="2" id="KW-1185">Reference proteome</keyword>
<dbReference type="Gene3D" id="3.40.50.300">
    <property type="entry name" value="P-loop containing nucleotide triphosphate hydrolases"/>
    <property type="match status" value="1"/>
</dbReference>
<dbReference type="EMBL" id="FUZA01000001">
    <property type="protein sequence ID" value="SKB54328.1"/>
    <property type="molecule type" value="Genomic_DNA"/>
</dbReference>
<proteinExistence type="predicted"/>
<reference evidence="2" key="1">
    <citation type="submission" date="2017-02" db="EMBL/GenBank/DDBJ databases">
        <authorList>
            <person name="Varghese N."/>
            <person name="Submissions S."/>
        </authorList>
    </citation>
    <scope>NUCLEOTIDE SEQUENCE [LARGE SCALE GENOMIC DNA]</scope>
    <source>
        <strain evidence="2">DSM 22270</strain>
    </source>
</reference>
<sequence>MHHYKAFGLNILSEIELPELSDGDAGVKHDLYIKSQPFDVPTLENTQLYRRGVRAGFAKDADENLYLHWHNIASFKAMNGDCLVVNPLVDDGNLISLFTVSEALGLILFQRGFFLLHASSVQVGNDGWCFMGTPGAGKSTTAAAFVKAGCKLLSDDLTAIGFNDKGLAYIIPAYPQLKIWDETANGLQYEKSELQPVSEGVNKFSYQPKAGFVHEPVPLKEVFFLHKARNRKSLVPLSAAEIPTEMLKNFPLPNQLLTDDILKRHFFQSFQCTRSARLWKKKRPDGFENLEKWVSESIPEQLIAG</sequence>
<dbReference type="InterPro" id="IPR027417">
    <property type="entry name" value="P-loop_NTPase"/>
</dbReference>
<name>A0A1T5C482_9BACT</name>
<dbReference type="OrthoDB" id="5430844at2"/>
<evidence type="ECO:0000313" key="1">
    <source>
        <dbReference type="EMBL" id="SKB54328.1"/>
    </source>
</evidence>